<dbReference type="Proteomes" id="UP000682733">
    <property type="component" value="Unassembled WGS sequence"/>
</dbReference>
<proteinExistence type="predicted"/>
<evidence type="ECO:0000256" key="1">
    <source>
        <dbReference type="ARBA" id="ARBA00022679"/>
    </source>
</evidence>
<dbReference type="EMBL" id="CAJOBC010009118">
    <property type="protein sequence ID" value="CAF3979723.1"/>
    <property type="molecule type" value="Genomic_DNA"/>
</dbReference>
<dbReference type="Gene3D" id="3.40.630.30">
    <property type="match status" value="1"/>
</dbReference>
<name>A0A814XCD2_9BILA</name>
<dbReference type="EMBL" id="CAJNOQ010009118">
    <property type="protein sequence ID" value="CAF1215951.1"/>
    <property type="molecule type" value="Genomic_DNA"/>
</dbReference>
<dbReference type="InterPro" id="IPR000182">
    <property type="entry name" value="GNAT_dom"/>
</dbReference>
<evidence type="ECO:0000313" key="4">
    <source>
        <dbReference type="EMBL" id="CAF0722734.1"/>
    </source>
</evidence>
<dbReference type="InterPro" id="IPR050680">
    <property type="entry name" value="YpeA/RimI_acetyltransf"/>
</dbReference>
<accession>A0A814XCD2</accession>
<evidence type="ECO:0000256" key="2">
    <source>
        <dbReference type="ARBA" id="ARBA00023315"/>
    </source>
</evidence>
<dbReference type="AlphaFoldDB" id="A0A814XCD2"/>
<keyword evidence="8" id="KW-1185">Reference proteome</keyword>
<dbReference type="SUPFAM" id="SSF55729">
    <property type="entry name" value="Acyl-CoA N-acyltransferases (Nat)"/>
    <property type="match status" value="1"/>
</dbReference>
<dbReference type="OrthoDB" id="9975416at2759"/>
<organism evidence="5 8">
    <name type="scientific">Didymodactylos carnosus</name>
    <dbReference type="NCBI Taxonomy" id="1234261"/>
    <lineage>
        <taxon>Eukaryota</taxon>
        <taxon>Metazoa</taxon>
        <taxon>Spiralia</taxon>
        <taxon>Gnathifera</taxon>
        <taxon>Rotifera</taxon>
        <taxon>Eurotatoria</taxon>
        <taxon>Bdelloidea</taxon>
        <taxon>Philodinida</taxon>
        <taxon>Philodinidae</taxon>
        <taxon>Didymodactylos</taxon>
    </lineage>
</organism>
<dbReference type="Proteomes" id="UP000677228">
    <property type="component" value="Unassembled WGS sequence"/>
</dbReference>
<feature type="domain" description="N-acetyltransferase" evidence="3">
    <location>
        <begin position="55"/>
        <end position="235"/>
    </location>
</feature>
<dbReference type="PROSITE" id="PS51186">
    <property type="entry name" value="GNAT"/>
    <property type="match status" value="1"/>
</dbReference>
<gene>
    <name evidence="5" type="ORF">GPM918_LOCUS24451</name>
    <name evidence="4" type="ORF">OVA965_LOCUS172</name>
    <name evidence="7" type="ORF">SRO942_LOCUS24448</name>
    <name evidence="6" type="ORF">TMI583_LOCUS172</name>
</gene>
<dbReference type="Proteomes" id="UP000681722">
    <property type="component" value="Unassembled WGS sequence"/>
</dbReference>
<keyword evidence="2" id="KW-0012">Acyltransferase</keyword>
<dbReference type="CDD" id="cd04301">
    <property type="entry name" value="NAT_SF"/>
    <property type="match status" value="1"/>
</dbReference>
<dbReference type="EMBL" id="CAJOBA010000016">
    <property type="protein sequence ID" value="CAF3494713.1"/>
    <property type="molecule type" value="Genomic_DNA"/>
</dbReference>
<evidence type="ECO:0000313" key="8">
    <source>
        <dbReference type="Proteomes" id="UP000663829"/>
    </source>
</evidence>
<dbReference type="Proteomes" id="UP000663829">
    <property type="component" value="Unassembled WGS sequence"/>
</dbReference>
<dbReference type="EMBL" id="CAJNOK010000016">
    <property type="protein sequence ID" value="CAF0722734.1"/>
    <property type="molecule type" value="Genomic_DNA"/>
</dbReference>
<dbReference type="InterPro" id="IPR016181">
    <property type="entry name" value="Acyl_CoA_acyltransferase"/>
</dbReference>
<dbReference type="GO" id="GO:0016747">
    <property type="term" value="F:acyltransferase activity, transferring groups other than amino-acyl groups"/>
    <property type="evidence" value="ECO:0007669"/>
    <property type="project" value="InterPro"/>
</dbReference>
<keyword evidence="1" id="KW-0808">Transferase</keyword>
<evidence type="ECO:0000259" key="3">
    <source>
        <dbReference type="PROSITE" id="PS51186"/>
    </source>
</evidence>
<dbReference type="Pfam" id="PF00583">
    <property type="entry name" value="Acetyltransf_1"/>
    <property type="match status" value="1"/>
</dbReference>
<sequence>MKTQLGLFRKGSANLWMSVTCDVTMAQYPNKVDQFSNLNSNLICINLIQSMDSQFVLRRADLSDAEALAKLSERTYRETFVEVFCVGYPEKDLICNFRSSAGPEWFSKTIVDSHQAVWVIEDQTNGELVAYAVVGPAHINDIPRPDLCSNLDGALNHLFVQRNCRSRGLGKKLMNVILGWLEEHHPGRPIWLNVWSGNVKAQKFYTPYGFITVGEANFPVGEWTDHDFIMKRQPNKV</sequence>
<evidence type="ECO:0000313" key="5">
    <source>
        <dbReference type="EMBL" id="CAF1215951.1"/>
    </source>
</evidence>
<reference evidence="5" key="1">
    <citation type="submission" date="2021-02" db="EMBL/GenBank/DDBJ databases">
        <authorList>
            <person name="Nowell W R."/>
        </authorList>
    </citation>
    <scope>NUCLEOTIDE SEQUENCE</scope>
</reference>
<comment type="caution">
    <text evidence="5">The sequence shown here is derived from an EMBL/GenBank/DDBJ whole genome shotgun (WGS) entry which is preliminary data.</text>
</comment>
<evidence type="ECO:0000313" key="7">
    <source>
        <dbReference type="EMBL" id="CAF3979723.1"/>
    </source>
</evidence>
<evidence type="ECO:0000313" key="6">
    <source>
        <dbReference type="EMBL" id="CAF3494713.1"/>
    </source>
</evidence>
<protein>
    <recommendedName>
        <fullName evidence="3">N-acetyltransferase domain-containing protein</fullName>
    </recommendedName>
</protein>
<dbReference type="PANTHER" id="PTHR43420">
    <property type="entry name" value="ACETYLTRANSFERASE"/>
    <property type="match status" value="1"/>
</dbReference>
<dbReference type="PANTHER" id="PTHR43420:SF12">
    <property type="entry name" value="N-ACETYLTRANSFERASE DOMAIN-CONTAINING PROTEIN"/>
    <property type="match status" value="1"/>
</dbReference>